<keyword evidence="1" id="KW-0805">Transcription regulation</keyword>
<dbReference type="PANTHER" id="PTHR33154">
    <property type="entry name" value="TRANSCRIPTIONAL REGULATOR, ARSR FAMILY"/>
    <property type="match status" value="1"/>
</dbReference>
<dbReference type="OrthoDB" id="1706794at2"/>
<reference evidence="5" key="1">
    <citation type="submission" date="2009-02" db="EMBL/GenBank/DDBJ databases">
        <authorList>
            <person name="Fulton L."/>
            <person name="Clifton S."/>
            <person name="Fulton B."/>
            <person name="Xu J."/>
            <person name="Minx P."/>
            <person name="Pepin K.H."/>
            <person name="Johnson M."/>
            <person name="Bhonagiri V."/>
            <person name="Nash W.E."/>
            <person name="Mardis E.R."/>
            <person name="Wilson R.K."/>
        </authorList>
    </citation>
    <scope>NUCLEOTIDE SEQUENCE [LARGE SCALE GENOMIC DNA]</scope>
    <source>
        <strain evidence="5">DSM 15053</strain>
    </source>
</reference>
<dbReference type="SUPFAM" id="SSF46785">
    <property type="entry name" value="Winged helix' DNA-binding domain"/>
    <property type="match status" value="1"/>
</dbReference>
<feature type="domain" description="HTH arsR-type" evidence="4">
    <location>
        <begin position="252"/>
        <end position="344"/>
    </location>
</feature>
<dbReference type="SMART" id="SM00418">
    <property type="entry name" value="HTH_ARSR"/>
    <property type="match status" value="1"/>
</dbReference>
<dbReference type="PANTHER" id="PTHR33154:SF18">
    <property type="entry name" value="ARSENICAL RESISTANCE OPERON REPRESSOR"/>
    <property type="match status" value="1"/>
</dbReference>
<dbReference type="GO" id="GO:0003677">
    <property type="term" value="F:DNA binding"/>
    <property type="evidence" value="ECO:0007669"/>
    <property type="project" value="UniProtKB-KW"/>
</dbReference>
<name>C0C011_9FIRM</name>
<dbReference type="InterPro" id="IPR036388">
    <property type="entry name" value="WH-like_DNA-bd_sf"/>
</dbReference>
<dbReference type="Gene3D" id="1.10.10.10">
    <property type="entry name" value="Winged helix-like DNA-binding domain superfamily/Winged helix DNA-binding domain"/>
    <property type="match status" value="1"/>
</dbReference>
<dbReference type="EMBL" id="ABYI02000019">
    <property type="protein sequence ID" value="EEG74739.1"/>
    <property type="molecule type" value="Genomic_DNA"/>
</dbReference>
<sequence length="344" mass="39260">MNITIKNELDPLFEIFSLLLLCHTQNWKEELVSQLDDYGVNGRAFFEEELNVFEKYVDTFQKYRITGREETALFEHVSYDTSLLILALAVEKRSCLEHPENLELQELRSLLAYFITDTGEHTRLPETAELPNLPDENALLDFMDTADVKDEEKWFVLNLLRKADYWLSCLFETVNANKKAYDKALEAVEKPLLRLIEQSSSCSDPEFLKIAGTCADAPLLRPTLAMPLIQIVLYKSGYFGLFTEALAANEASCRQSKDAVLRQLKALGDKSKLDILCALKDDHMYNLKLSEHLGLSPSTVSHHMNVLLGSGFITVEKKEGKVYYCLHREHISQFISALEHMLIS</sequence>
<dbReference type="AlphaFoldDB" id="C0C011"/>
<evidence type="ECO:0000256" key="3">
    <source>
        <dbReference type="ARBA" id="ARBA00023163"/>
    </source>
</evidence>
<keyword evidence="6" id="KW-1185">Reference proteome</keyword>
<dbReference type="eggNOG" id="COG0640">
    <property type="taxonomic scope" value="Bacteria"/>
</dbReference>
<organism evidence="5 6">
    <name type="scientific">[Clostridium] hylemonae DSM 15053</name>
    <dbReference type="NCBI Taxonomy" id="553973"/>
    <lineage>
        <taxon>Bacteria</taxon>
        <taxon>Bacillati</taxon>
        <taxon>Bacillota</taxon>
        <taxon>Clostridia</taxon>
        <taxon>Lachnospirales</taxon>
        <taxon>Lachnospiraceae</taxon>
    </lineage>
</organism>
<reference evidence="5" key="2">
    <citation type="submission" date="2013-06" db="EMBL/GenBank/DDBJ databases">
        <title>Draft genome sequence of Clostridium hylemonae (DSM 15053).</title>
        <authorList>
            <person name="Sudarsanam P."/>
            <person name="Ley R."/>
            <person name="Guruge J."/>
            <person name="Turnbaugh P.J."/>
            <person name="Mahowald M."/>
            <person name="Liep D."/>
            <person name="Gordon J."/>
        </authorList>
    </citation>
    <scope>NUCLEOTIDE SEQUENCE</scope>
    <source>
        <strain evidence="5">DSM 15053</strain>
    </source>
</reference>
<dbReference type="GO" id="GO:0003700">
    <property type="term" value="F:DNA-binding transcription factor activity"/>
    <property type="evidence" value="ECO:0007669"/>
    <property type="project" value="InterPro"/>
</dbReference>
<keyword evidence="2" id="KW-0238">DNA-binding</keyword>
<comment type="caution">
    <text evidence="5">The sequence shown here is derived from an EMBL/GenBank/DDBJ whole genome shotgun (WGS) entry which is preliminary data.</text>
</comment>
<dbReference type="NCBIfam" id="NF033788">
    <property type="entry name" value="HTH_metalloreg"/>
    <property type="match status" value="1"/>
</dbReference>
<accession>C0C011</accession>
<protein>
    <submittedName>
        <fullName evidence="5">Transcriptional regulator, ArsR family</fullName>
    </submittedName>
</protein>
<evidence type="ECO:0000256" key="1">
    <source>
        <dbReference type="ARBA" id="ARBA00023015"/>
    </source>
</evidence>
<dbReference type="Pfam" id="PF01022">
    <property type="entry name" value="HTH_5"/>
    <property type="match status" value="1"/>
</dbReference>
<evidence type="ECO:0000256" key="2">
    <source>
        <dbReference type="ARBA" id="ARBA00023125"/>
    </source>
</evidence>
<evidence type="ECO:0000313" key="6">
    <source>
        <dbReference type="Proteomes" id="UP000004893"/>
    </source>
</evidence>
<dbReference type="PROSITE" id="PS50987">
    <property type="entry name" value="HTH_ARSR_2"/>
    <property type="match status" value="1"/>
</dbReference>
<dbReference type="PRINTS" id="PR00778">
    <property type="entry name" value="HTHARSR"/>
</dbReference>
<evidence type="ECO:0000259" key="4">
    <source>
        <dbReference type="PROSITE" id="PS50987"/>
    </source>
</evidence>
<dbReference type="CDD" id="cd00090">
    <property type="entry name" value="HTH_ARSR"/>
    <property type="match status" value="1"/>
</dbReference>
<dbReference type="InterPro" id="IPR051081">
    <property type="entry name" value="HTH_MetalResp_TranReg"/>
</dbReference>
<dbReference type="STRING" id="553973.CLOHYLEM_05403"/>
<dbReference type="HOGENOM" id="CLU_791891_0_0_9"/>
<dbReference type="Proteomes" id="UP000004893">
    <property type="component" value="Unassembled WGS sequence"/>
</dbReference>
<dbReference type="InterPro" id="IPR011991">
    <property type="entry name" value="ArsR-like_HTH"/>
</dbReference>
<keyword evidence="3" id="KW-0804">Transcription</keyword>
<gene>
    <name evidence="5" type="ORF">CLOHYLEM_05403</name>
</gene>
<dbReference type="InterPro" id="IPR036390">
    <property type="entry name" value="WH_DNA-bd_sf"/>
</dbReference>
<evidence type="ECO:0000313" key="5">
    <source>
        <dbReference type="EMBL" id="EEG74739.1"/>
    </source>
</evidence>
<dbReference type="RefSeq" id="WP_006442739.1">
    <property type="nucleotide sequence ID" value="NZ_CP036524.1"/>
</dbReference>
<proteinExistence type="predicted"/>
<dbReference type="InterPro" id="IPR001845">
    <property type="entry name" value="HTH_ArsR_DNA-bd_dom"/>
</dbReference>